<evidence type="ECO:0000313" key="1">
    <source>
        <dbReference type="EMBL" id="MBB5745698.1"/>
    </source>
</evidence>
<keyword evidence="2" id="KW-1185">Reference proteome</keyword>
<organism evidence="1 2">
    <name type="scientific">Brevundimonas variabilis</name>
    <dbReference type="NCBI Taxonomy" id="74312"/>
    <lineage>
        <taxon>Bacteria</taxon>
        <taxon>Pseudomonadati</taxon>
        <taxon>Pseudomonadota</taxon>
        <taxon>Alphaproteobacteria</taxon>
        <taxon>Caulobacterales</taxon>
        <taxon>Caulobacteraceae</taxon>
        <taxon>Brevundimonas</taxon>
    </lineage>
</organism>
<comment type="caution">
    <text evidence="1">The sequence shown here is derived from an EMBL/GenBank/DDBJ whole genome shotgun (WGS) entry which is preliminary data.</text>
</comment>
<protein>
    <submittedName>
        <fullName evidence="1">Uncharacterized protein</fullName>
    </submittedName>
</protein>
<dbReference type="Proteomes" id="UP000545037">
    <property type="component" value="Unassembled WGS sequence"/>
</dbReference>
<reference evidence="1 2" key="1">
    <citation type="submission" date="2020-08" db="EMBL/GenBank/DDBJ databases">
        <title>Genomic Encyclopedia of Type Strains, Phase IV (KMG-IV): sequencing the most valuable type-strain genomes for metagenomic binning, comparative biology and taxonomic classification.</title>
        <authorList>
            <person name="Goeker M."/>
        </authorList>
    </citation>
    <scope>NUCLEOTIDE SEQUENCE [LARGE SCALE GENOMIC DNA]</scope>
    <source>
        <strain evidence="1 2">DSM 4737</strain>
    </source>
</reference>
<dbReference type="AlphaFoldDB" id="A0A7W9CHW0"/>
<dbReference type="EMBL" id="JACHOR010000002">
    <property type="protein sequence ID" value="MBB5745698.1"/>
    <property type="molecule type" value="Genomic_DNA"/>
</dbReference>
<evidence type="ECO:0000313" key="2">
    <source>
        <dbReference type="Proteomes" id="UP000545037"/>
    </source>
</evidence>
<accession>A0A7W9CHW0</accession>
<name>A0A7W9CHW0_9CAUL</name>
<dbReference type="RefSeq" id="WP_183212667.1">
    <property type="nucleotide sequence ID" value="NZ_JACHOR010000002.1"/>
</dbReference>
<sequence length="190" mass="20858">MTRSDLTEEEVIDAFLLEVSTDSRTLAVYLERHPKHAEALLDLAHEIAFSEVSQSAPPAPDEDELIAKGWATIQASAKKAVTIADWTAAVLGKMQSKVGAPMPIFMNLRDRRFELETLPSKLLNTIATCLETTRGAIEDYLQQPGGLAKGAAYKSIKAPQVADEKLDYAAFLRDLGLSEDEQRRLLDGSD</sequence>
<proteinExistence type="predicted"/>
<gene>
    <name evidence="1" type="ORF">GGR13_001282</name>
</gene>